<name>A0A8J6Y802_9BACT</name>
<evidence type="ECO:0000256" key="4">
    <source>
        <dbReference type="ARBA" id="ARBA00023136"/>
    </source>
</evidence>
<keyword evidence="4 5" id="KW-0472">Membrane</keyword>
<evidence type="ECO:0000256" key="5">
    <source>
        <dbReference type="SAM" id="Phobius"/>
    </source>
</evidence>
<accession>A0A8J6Y802</accession>
<dbReference type="Pfam" id="PF00092">
    <property type="entry name" value="VWA"/>
    <property type="match status" value="1"/>
</dbReference>
<comment type="caution">
    <text evidence="7">The sequence shown here is derived from an EMBL/GenBank/DDBJ whole genome shotgun (WGS) entry which is preliminary data.</text>
</comment>
<dbReference type="InterPro" id="IPR002035">
    <property type="entry name" value="VWF_A"/>
</dbReference>
<dbReference type="PANTHER" id="PTHR22550:SF5">
    <property type="entry name" value="LEUCINE ZIPPER PROTEIN 4"/>
    <property type="match status" value="1"/>
</dbReference>
<keyword evidence="3 5" id="KW-1133">Transmembrane helix</keyword>
<protein>
    <submittedName>
        <fullName evidence="7">VWA domain-containing protein</fullName>
    </submittedName>
</protein>
<evidence type="ECO:0000256" key="3">
    <source>
        <dbReference type="ARBA" id="ARBA00022989"/>
    </source>
</evidence>
<keyword evidence="1" id="KW-1003">Cell membrane</keyword>
<dbReference type="SMART" id="SM00327">
    <property type="entry name" value="VWA"/>
    <property type="match status" value="1"/>
</dbReference>
<feature type="transmembrane region" description="Helical" evidence="5">
    <location>
        <begin position="6"/>
        <end position="25"/>
    </location>
</feature>
<dbReference type="InterPro" id="IPR036465">
    <property type="entry name" value="vWFA_dom_sf"/>
</dbReference>
<feature type="transmembrane region" description="Helical" evidence="5">
    <location>
        <begin position="46"/>
        <end position="67"/>
    </location>
</feature>
<dbReference type="Gene3D" id="3.40.50.410">
    <property type="entry name" value="von Willebrand factor, type A domain"/>
    <property type="match status" value="1"/>
</dbReference>
<dbReference type="AlphaFoldDB" id="A0A8J6Y802"/>
<dbReference type="Proteomes" id="UP000598633">
    <property type="component" value="Unassembled WGS sequence"/>
</dbReference>
<dbReference type="EMBL" id="JACXWA010000030">
    <property type="protein sequence ID" value="MBD3870089.1"/>
    <property type="molecule type" value="Genomic_DNA"/>
</dbReference>
<feature type="domain" description="VWFA" evidence="6">
    <location>
        <begin position="87"/>
        <end position="286"/>
    </location>
</feature>
<sequence>MIRLAAPLWLALGGVGAIAGIVWLLRRRWQRYPFPLGGRDAVRRSSRFSATSTAGVLVAMAFAPLAVSLARPQEVLSRQLEHAEGVDMVIALDVSGSMAALDFQPSDRLGVAKETIARFLDRRPHDRIGLVIFAGAAVTICPLTLDHEVADHLLEQVKLRTLPDGTAIGLGLGTAVNRLRASTSDSKVVVLVTDGSNNAGQLDPRTAAELARDEKITVHTVLVGRGGEVPIPVRMRDPRTGREFSQIQNVNVDINPELLAEIARGTGGTSFRARDPEALAEVFSEIDRMEKTVFTSTRLVRYRERFEPWAFAALILLAAGVILEGTAGRTPW</sequence>
<dbReference type="InterPro" id="IPR050768">
    <property type="entry name" value="UPF0353/GerABKA_families"/>
</dbReference>
<proteinExistence type="predicted"/>
<organism evidence="7 8">
    <name type="scientific">Candidatus Sulfomarinibacter kjeldsenii</name>
    <dbReference type="NCBI Taxonomy" id="2885994"/>
    <lineage>
        <taxon>Bacteria</taxon>
        <taxon>Pseudomonadati</taxon>
        <taxon>Acidobacteriota</taxon>
        <taxon>Thermoanaerobaculia</taxon>
        <taxon>Thermoanaerobaculales</taxon>
        <taxon>Candidatus Sulfomarinibacteraceae</taxon>
        <taxon>Candidatus Sulfomarinibacter</taxon>
    </lineage>
</organism>
<evidence type="ECO:0000313" key="7">
    <source>
        <dbReference type="EMBL" id="MBD3870089.1"/>
    </source>
</evidence>
<evidence type="ECO:0000313" key="8">
    <source>
        <dbReference type="Proteomes" id="UP000598633"/>
    </source>
</evidence>
<evidence type="ECO:0000259" key="6">
    <source>
        <dbReference type="PROSITE" id="PS50234"/>
    </source>
</evidence>
<evidence type="ECO:0000256" key="1">
    <source>
        <dbReference type="ARBA" id="ARBA00022475"/>
    </source>
</evidence>
<dbReference type="PANTHER" id="PTHR22550">
    <property type="entry name" value="SPORE GERMINATION PROTEIN"/>
    <property type="match status" value="1"/>
</dbReference>
<evidence type="ECO:0000256" key="2">
    <source>
        <dbReference type="ARBA" id="ARBA00022692"/>
    </source>
</evidence>
<keyword evidence="2 5" id="KW-0812">Transmembrane</keyword>
<dbReference type="PROSITE" id="PS50234">
    <property type="entry name" value="VWFA"/>
    <property type="match status" value="1"/>
</dbReference>
<reference evidence="7 8" key="1">
    <citation type="submission" date="2020-08" db="EMBL/GenBank/DDBJ databases">
        <title>Acidobacteriota in marine sediments use diverse sulfur dissimilation pathways.</title>
        <authorList>
            <person name="Wasmund K."/>
        </authorList>
    </citation>
    <scope>NUCLEOTIDE SEQUENCE [LARGE SCALE GENOMIC DNA]</scope>
    <source>
        <strain evidence="7">MAG AM3-A</strain>
    </source>
</reference>
<gene>
    <name evidence="7" type="ORF">IFJ97_01865</name>
</gene>
<dbReference type="SUPFAM" id="SSF53300">
    <property type="entry name" value="vWA-like"/>
    <property type="match status" value="1"/>
</dbReference>